<protein>
    <submittedName>
        <fullName evidence="2">Uncharacterized protein</fullName>
    </submittedName>
</protein>
<dbReference type="AlphaFoldDB" id="A0AAD7RKZ4"/>
<accession>A0AAD7RKZ4</accession>
<sequence length="326" mass="35503">MWGAFTQGSNCGGKAQDRHELPTGMCPVEGCGAMVKRMPSHLKREHHMAKDGKTANWVVEREKTSVAAAQLLVWREVPAEMETASEAEPSWSYTSSRGRGIFSSTDEELRPRTGMCQGRAQWRGVGRWVNIGKVVEFVTSAKAVKEKQTHASKKCPIDGCGAEVVHLPRHLRSIHGRGKAQAAKAVQMFQLRHGTAAQDRHVPSGGVWGDGEEDAFTPKKVHHMAKDCKTANWVVEREKASVAAAQLLVWRGGRFLQRWRPHQRPSPAGLTRAAGEEGSSAPLTARNCGPGQACAKAVPGGGVWGDGEEDAFTPKREHHMAKDGKS</sequence>
<evidence type="ECO:0000256" key="1">
    <source>
        <dbReference type="SAM" id="MobiDB-lite"/>
    </source>
</evidence>
<feature type="region of interest" description="Disordered" evidence="1">
    <location>
        <begin position="1"/>
        <end position="22"/>
    </location>
</feature>
<proteinExistence type="predicted"/>
<gene>
    <name evidence="2" type="ORF">AAFF_G00199980</name>
</gene>
<dbReference type="EMBL" id="JAINUG010000267">
    <property type="protein sequence ID" value="KAJ8384666.1"/>
    <property type="molecule type" value="Genomic_DNA"/>
</dbReference>
<feature type="region of interest" description="Disordered" evidence="1">
    <location>
        <begin position="85"/>
        <end position="106"/>
    </location>
</feature>
<feature type="compositionally biased region" description="Basic and acidic residues" evidence="1">
    <location>
        <begin position="312"/>
        <end position="326"/>
    </location>
</feature>
<reference evidence="2" key="1">
    <citation type="journal article" date="2023" name="Science">
        <title>Genome structures resolve the early diversification of teleost fishes.</title>
        <authorList>
            <person name="Parey E."/>
            <person name="Louis A."/>
            <person name="Montfort J."/>
            <person name="Bouchez O."/>
            <person name="Roques C."/>
            <person name="Iampietro C."/>
            <person name="Lluch J."/>
            <person name="Castinel A."/>
            <person name="Donnadieu C."/>
            <person name="Desvignes T."/>
            <person name="Floi Bucao C."/>
            <person name="Jouanno E."/>
            <person name="Wen M."/>
            <person name="Mejri S."/>
            <person name="Dirks R."/>
            <person name="Jansen H."/>
            <person name="Henkel C."/>
            <person name="Chen W.J."/>
            <person name="Zahm M."/>
            <person name="Cabau C."/>
            <person name="Klopp C."/>
            <person name="Thompson A.W."/>
            <person name="Robinson-Rechavi M."/>
            <person name="Braasch I."/>
            <person name="Lecointre G."/>
            <person name="Bobe J."/>
            <person name="Postlethwait J.H."/>
            <person name="Berthelot C."/>
            <person name="Roest Crollius H."/>
            <person name="Guiguen Y."/>
        </authorList>
    </citation>
    <scope>NUCLEOTIDE SEQUENCE</scope>
    <source>
        <strain evidence="2">NC1722</strain>
    </source>
</reference>
<evidence type="ECO:0000313" key="2">
    <source>
        <dbReference type="EMBL" id="KAJ8384666.1"/>
    </source>
</evidence>
<evidence type="ECO:0000313" key="3">
    <source>
        <dbReference type="Proteomes" id="UP001221898"/>
    </source>
</evidence>
<keyword evidence="3" id="KW-1185">Reference proteome</keyword>
<name>A0AAD7RKZ4_9TELE</name>
<dbReference type="Proteomes" id="UP001221898">
    <property type="component" value="Unassembled WGS sequence"/>
</dbReference>
<organism evidence="2 3">
    <name type="scientific">Aldrovandia affinis</name>
    <dbReference type="NCBI Taxonomy" id="143900"/>
    <lineage>
        <taxon>Eukaryota</taxon>
        <taxon>Metazoa</taxon>
        <taxon>Chordata</taxon>
        <taxon>Craniata</taxon>
        <taxon>Vertebrata</taxon>
        <taxon>Euteleostomi</taxon>
        <taxon>Actinopterygii</taxon>
        <taxon>Neopterygii</taxon>
        <taxon>Teleostei</taxon>
        <taxon>Notacanthiformes</taxon>
        <taxon>Halosauridae</taxon>
        <taxon>Aldrovandia</taxon>
    </lineage>
</organism>
<comment type="caution">
    <text evidence="2">The sequence shown here is derived from an EMBL/GenBank/DDBJ whole genome shotgun (WGS) entry which is preliminary data.</text>
</comment>
<feature type="region of interest" description="Disordered" evidence="1">
    <location>
        <begin position="301"/>
        <end position="326"/>
    </location>
</feature>
<feature type="region of interest" description="Disordered" evidence="1">
    <location>
        <begin position="260"/>
        <end position="283"/>
    </location>
</feature>